<evidence type="ECO:0000256" key="1">
    <source>
        <dbReference type="ARBA" id="ARBA00004128"/>
    </source>
</evidence>
<evidence type="ECO:0000256" key="3">
    <source>
        <dbReference type="ARBA" id="ARBA00022554"/>
    </source>
</evidence>
<evidence type="ECO:0000256" key="6">
    <source>
        <dbReference type="ARBA" id="ARBA00022741"/>
    </source>
</evidence>
<dbReference type="InterPro" id="IPR003593">
    <property type="entry name" value="AAA+_ATPase"/>
</dbReference>
<feature type="region of interest" description="Disordered" evidence="10">
    <location>
        <begin position="507"/>
        <end position="535"/>
    </location>
</feature>
<evidence type="ECO:0000313" key="14">
    <source>
        <dbReference type="EMBL" id="GMI06862.1"/>
    </source>
</evidence>
<dbReference type="PROSITE" id="PS50893">
    <property type="entry name" value="ABC_TRANSPORTER_2"/>
    <property type="match status" value="2"/>
</dbReference>
<keyword evidence="2" id="KW-0813">Transport</keyword>
<dbReference type="Gene3D" id="3.40.50.300">
    <property type="entry name" value="P-loop containing nucleotide triphosphate hydrolases"/>
    <property type="match status" value="2"/>
</dbReference>
<dbReference type="Pfam" id="PF00664">
    <property type="entry name" value="ABC_membrane"/>
    <property type="match status" value="2"/>
</dbReference>
<dbReference type="SMART" id="SM00382">
    <property type="entry name" value="AAA"/>
    <property type="match status" value="2"/>
</dbReference>
<dbReference type="Gene3D" id="1.20.1560.10">
    <property type="entry name" value="ABC transporter type 1, transmembrane domain"/>
    <property type="match status" value="2"/>
</dbReference>
<feature type="domain" description="ABC transporter" evidence="12">
    <location>
        <begin position="1208"/>
        <end position="1450"/>
    </location>
</feature>
<protein>
    <submittedName>
        <fullName evidence="14">Uncharacterized protein</fullName>
    </submittedName>
</protein>
<dbReference type="InterPro" id="IPR003439">
    <property type="entry name" value="ABC_transporter-like_ATP-bd"/>
</dbReference>
<feature type="compositionally biased region" description="Basic and acidic residues" evidence="10">
    <location>
        <begin position="507"/>
        <end position="524"/>
    </location>
</feature>
<dbReference type="PANTHER" id="PTHR24223">
    <property type="entry name" value="ATP-BINDING CASSETTE SUB-FAMILY C"/>
    <property type="match status" value="1"/>
</dbReference>
<dbReference type="GO" id="GO:0016887">
    <property type="term" value="F:ATP hydrolysis activity"/>
    <property type="evidence" value="ECO:0007669"/>
    <property type="project" value="InterPro"/>
</dbReference>
<evidence type="ECO:0000259" key="13">
    <source>
        <dbReference type="PROSITE" id="PS50929"/>
    </source>
</evidence>
<evidence type="ECO:0000256" key="2">
    <source>
        <dbReference type="ARBA" id="ARBA00022448"/>
    </source>
</evidence>
<feature type="transmembrane region" description="Helical" evidence="11">
    <location>
        <begin position="1399"/>
        <end position="1429"/>
    </location>
</feature>
<keyword evidence="15" id="KW-1185">Reference proteome</keyword>
<organism evidence="14 15">
    <name type="scientific">Triparma retinervis</name>
    <dbReference type="NCBI Taxonomy" id="2557542"/>
    <lineage>
        <taxon>Eukaryota</taxon>
        <taxon>Sar</taxon>
        <taxon>Stramenopiles</taxon>
        <taxon>Ochrophyta</taxon>
        <taxon>Bolidophyceae</taxon>
        <taxon>Parmales</taxon>
        <taxon>Triparmaceae</taxon>
        <taxon>Triparma</taxon>
    </lineage>
</organism>
<keyword evidence="6" id="KW-0547">Nucleotide-binding</keyword>
<dbReference type="FunFam" id="3.40.50.300:FF:004162">
    <property type="entry name" value="ATP binding cassette subfamily C member 5"/>
    <property type="match status" value="1"/>
</dbReference>
<proteinExistence type="predicted"/>
<keyword evidence="9 11" id="KW-0472">Membrane</keyword>
<evidence type="ECO:0000313" key="15">
    <source>
        <dbReference type="Proteomes" id="UP001165082"/>
    </source>
</evidence>
<evidence type="ECO:0000256" key="10">
    <source>
        <dbReference type="SAM" id="MobiDB-lite"/>
    </source>
</evidence>
<comment type="subcellular location">
    <subcellularLocation>
        <location evidence="1">Vacuole membrane</location>
        <topology evidence="1">Multi-pass membrane protein</topology>
    </subcellularLocation>
</comment>
<evidence type="ECO:0000259" key="12">
    <source>
        <dbReference type="PROSITE" id="PS50893"/>
    </source>
</evidence>
<feature type="domain" description="ABC transmembrane type-1" evidence="13">
    <location>
        <begin position="887"/>
        <end position="1170"/>
    </location>
</feature>
<dbReference type="SUPFAM" id="SSF52540">
    <property type="entry name" value="P-loop containing nucleoside triphosphate hydrolases"/>
    <property type="match status" value="2"/>
</dbReference>
<feature type="transmembrane region" description="Helical" evidence="11">
    <location>
        <begin position="886"/>
        <end position="907"/>
    </location>
</feature>
<dbReference type="Proteomes" id="UP001165082">
    <property type="component" value="Unassembled WGS sequence"/>
</dbReference>
<feature type="transmembrane region" description="Helical" evidence="11">
    <location>
        <begin position="1010"/>
        <end position="1036"/>
    </location>
</feature>
<dbReference type="OrthoDB" id="6500128at2759"/>
<keyword evidence="4 11" id="KW-0812">Transmembrane</keyword>
<reference evidence="14" key="1">
    <citation type="submission" date="2022-07" db="EMBL/GenBank/DDBJ databases">
        <title>Genome analysis of Parmales, a sister group of diatoms, reveals the evolutionary specialization of diatoms from phago-mixotrophs to photoautotrophs.</title>
        <authorList>
            <person name="Ban H."/>
            <person name="Sato S."/>
            <person name="Yoshikawa S."/>
            <person name="Kazumasa Y."/>
            <person name="Nakamura Y."/>
            <person name="Ichinomiya M."/>
            <person name="Saitoh K."/>
            <person name="Sato N."/>
            <person name="Blanc-Mathieu R."/>
            <person name="Endo H."/>
            <person name="Kuwata A."/>
            <person name="Ogata H."/>
        </authorList>
    </citation>
    <scope>NUCLEOTIDE SEQUENCE</scope>
</reference>
<sequence length="1559" mass="172502">MFPSKKRRSNYNSLGNDDIDDDAHPATNVFSIDEEDDSDDGKASPTQHSPTQHAYLPKPSSSTFSSGHDTGSSFMTRVANLYATLTFNWLKPLLDMGYEKEQLDPSDLPPMFSSDKSEEIGKKFNSAWNACLRDQRERYNKLRRKNPKDGLPLKFAELERDVKRSTTPLAPVLMKAFGGPFLKAGFLKLIHDLCAFVGPNVLKALIRFLKDPDAPLSRGIGLTVIVTLSQLTMSLCLRQYFYQCYRTGLRLRSSVIITVYRKALKLASGERNARTTGEITNLMSVDAQRLQDLTPYLHAIWYSFVQIGLAIYFLWQELGASCLGGVAVIIVMMPITKKVGKYLGGLQKKLMKVKDERLKINNEVLSGVKVIKLQAWEKSFEDKIEELRNQEVQQLRKYMTFQALSGTLWSTVPLLVAVATFTSYVASGQELEVEVALTSLALFEILRFPLFMLPNVINNLVEASVSIDRLENFLRCKEQKDVEDGGMEENGVEVDGATFIWEGKRNIPDEDLPTRSSEEEKDGEKEEAEEAQQATEDEFEVYLLQQQLREAENHIKELMNKSAIINLHGGEDTKSNVNNNSAILSLRRVFLDVKPGQLVAVVGAVGSGKSTLLNGLLGECRALSGSVKLKGRVAYVAQKSFIMNDTLRNNITFSDAFEETRYRETVDACALGPDLKVLPGGDQVEIGEKGINLSGGQKARVSLARAVYTGADVYLLDDPLSAVDAHVGKHLFNECIVEKLLKGEKSSVVLVTNALQFLNNQRVDKIVVLDGGRITEEGTFDELMSKDGGTFNTLLSNYRESSSESMGMGSRMGSRAGSKIDLAGEESRLAEKVALKEVTGSLKEKEAASEVGKNLITSELKERETGNVTSEVYLLWARAMGGSRTAFLIILSYVFVEGCNIAARWWLSYWSEHSSSEGTSQGMFLGIYAGINLVIVFAMFVRQLYLYLSSLKAAKTLYMKLLKTILRAPMSFFDTTPLGRILNRFSKDTYTLDQQLSGTVRMYLGTLGSVFGTLFVICTVTPWFTVTLAPMLYFYMGKQRFFTKTYRELKRLDSVSRSPIYALFGETLEGVSTIRAFKAQSGMKRRIMKLLNENQNAFFLTFSAQCWLAVRLEMVGTIIITFACLFCVMEHGAQAGNEAFAGAAGLSISFALSVTQSLNWSVRMSSDLEAQMVSVERINQYIVNVKPEAARSTDADGRVGGEFPRGEIVFENVRMRYRPGLPEVLKGLDLKIPVGSKVGVVGRTGAGKSSIMVALMRIVELSGGRILLDGVDAAGLGLGFLRGKLAIVPQDPVLFSGSIRSNLDPFGEWEDRRLEEILKRVGLMGDGIGGGERVANLDERVEEDGGNFSVGQRQLVVIARALLSEMDQVSSSLIKIRSKLDSVPVFQQAEDALSVPKEYLFLGVSSTLLASLLLGIGVGSLCSMIGFFYPAWASFKAIETKQKGDDTQWLIYWTVYAFFSILEAFIDFLLYFVPFYYAFKLAFLLWMMLPQTRGAAFLYDSFLKDFLKRNEARIDEAISKAQRSASTVVAEAATAGAEVAGAGLSAAAKAMATDASKED</sequence>
<feature type="domain" description="ABC transporter" evidence="12">
    <location>
        <begin position="567"/>
        <end position="796"/>
    </location>
</feature>
<dbReference type="CDD" id="cd18603">
    <property type="entry name" value="ABC_6TM_MRP1_2_3_6_D2_like"/>
    <property type="match status" value="1"/>
</dbReference>
<feature type="compositionally biased region" description="Acidic residues" evidence="10">
    <location>
        <begin position="525"/>
        <end position="535"/>
    </location>
</feature>
<feature type="transmembrane region" description="Helical" evidence="11">
    <location>
        <begin position="318"/>
        <end position="336"/>
    </location>
</feature>
<dbReference type="CDD" id="cd18595">
    <property type="entry name" value="ABC_6TM_MRP1_2_3_6_D1_like"/>
    <property type="match status" value="1"/>
</dbReference>
<dbReference type="FunFam" id="3.40.50.300:FF:000997">
    <property type="entry name" value="Multidrug resistance-associated protein 1"/>
    <property type="match status" value="1"/>
</dbReference>
<evidence type="ECO:0000256" key="8">
    <source>
        <dbReference type="ARBA" id="ARBA00022989"/>
    </source>
</evidence>
<accession>A0A9W7CI07</accession>
<dbReference type="GO" id="GO:0005774">
    <property type="term" value="C:vacuolar membrane"/>
    <property type="evidence" value="ECO:0007669"/>
    <property type="project" value="UniProtKB-SubCell"/>
</dbReference>
<feature type="transmembrane region" description="Helical" evidence="11">
    <location>
        <begin position="927"/>
        <end position="948"/>
    </location>
</feature>
<feature type="transmembrane region" description="Helical" evidence="11">
    <location>
        <begin position="1477"/>
        <end position="1499"/>
    </location>
</feature>
<dbReference type="GO" id="GO:0005524">
    <property type="term" value="F:ATP binding"/>
    <property type="evidence" value="ECO:0007669"/>
    <property type="project" value="UniProtKB-KW"/>
</dbReference>
<dbReference type="PROSITE" id="PS50929">
    <property type="entry name" value="ABC_TM1F"/>
    <property type="match status" value="2"/>
</dbReference>
<gene>
    <name evidence="14" type="ORF">TrRE_jg10978</name>
</gene>
<feature type="region of interest" description="Disordered" evidence="10">
    <location>
        <begin position="1"/>
        <end position="69"/>
    </location>
</feature>
<keyword evidence="5" id="KW-0677">Repeat</keyword>
<feature type="compositionally biased region" description="Polar residues" evidence="10">
    <location>
        <begin position="59"/>
        <end position="69"/>
    </location>
</feature>
<comment type="caution">
    <text evidence="14">The sequence shown here is derived from an EMBL/GenBank/DDBJ whole genome shotgun (WGS) entry which is preliminary data.</text>
</comment>
<dbReference type="PANTHER" id="PTHR24223:SF443">
    <property type="entry name" value="MULTIDRUG-RESISTANCE LIKE PROTEIN 1, ISOFORM I"/>
    <property type="match status" value="1"/>
</dbReference>
<name>A0A9W7CI07_9STRA</name>
<evidence type="ECO:0000256" key="9">
    <source>
        <dbReference type="ARBA" id="ARBA00023136"/>
    </source>
</evidence>
<dbReference type="InterPro" id="IPR004345">
    <property type="entry name" value="TB2_DP1_HVA22"/>
</dbReference>
<dbReference type="FunFam" id="1.20.1560.10:FF:000063">
    <property type="entry name" value="Multidrug resistance protein ABC transporter"/>
    <property type="match status" value="1"/>
</dbReference>
<dbReference type="FunFam" id="1.20.1560.10:FF:000020">
    <property type="entry name" value="ABC metal ion transporter"/>
    <property type="match status" value="1"/>
</dbReference>
<feature type="transmembrane region" description="Helical" evidence="11">
    <location>
        <begin position="1450"/>
        <end position="1471"/>
    </location>
</feature>
<keyword evidence="7" id="KW-0067">ATP-binding</keyword>
<dbReference type="GO" id="GO:0140359">
    <property type="term" value="F:ABC-type transporter activity"/>
    <property type="evidence" value="ECO:0007669"/>
    <property type="project" value="InterPro"/>
</dbReference>
<dbReference type="GO" id="GO:0000323">
    <property type="term" value="C:lytic vacuole"/>
    <property type="evidence" value="ECO:0007669"/>
    <property type="project" value="UniProtKB-ARBA"/>
</dbReference>
<dbReference type="InterPro" id="IPR011527">
    <property type="entry name" value="ABC1_TM_dom"/>
</dbReference>
<dbReference type="CDD" id="cd03250">
    <property type="entry name" value="ABCC_MRP_domain1"/>
    <property type="match status" value="1"/>
</dbReference>
<evidence type="ECO:0000256" key="5">
    <source>
        <dbReference type="ARBA" id="ARBA00022737"/>
    </source>
</evidence>
<dbReference type="Pfam" id="PF00005">
    <property type="entry name" value="ABC_tran"/>
    <property type="match status" value="2"/>
</dbReference>
<evidence type="ECO:0000256" key="4">
    <source>
        <dbReference type="ARBA" id="ARBA00022692"/>
    </source>
</evidence>
<dbReference type="PROSITE" id="PS00211">
    <property type="entry name" value="ABC_TRANSPORTER_1"/>
    <property type="match status" value="2"/>
</dbReference>
<dbReference type="InterPro" id="IPR027417">
    <property type="entry name" value="P-loop_NTPase"/>
</dbReference>
<dbReference type="EMBL" id="BRXZ01000182">
    <property type="protein sequence ID" value="GMI06862.1"/>
    <property type="molecule type" value="Genomic_DNA"/>
</dbReference>
<dbReference type="Pfam" id="PF03134">
    <property type="entry name" value="TB2_DP1_HVA22"/>
    <property type="match status" value="1"/>
</dbReference>
<dbReference type="SUPFAM" id="SSF90123">
    <property type="entry name" value="ABC transporter transmembrane region"/>
    <property type="match status" value="2"/>
</dbReference>
<evidence type="ECO:0000256" key="11">
    <source>
        <dbReference type="SAM" id="Phobius"/>
    </source>
</evidence>
<keyword evidence="3" id="KW-0926">Vacuole</keyword>
<dbReference type="InterPro" id="IPR050173">
    <property type="entry name" value="ABC_transporter_C-like"/>
</dbReference>
<dbReference type="InterPro" id="IPR017871">
    <property type="entry name" value="ABC_transporter-like_CS"/>
</dbReference>
<dbReference type="InterPro" id="IPR036640">
    <property type="entry name" value="ABC1_TM_sf"/>
</dbReference>
<keyword evidence="8 11" id="KW-1133">Transmembrane helix</keyword>
<feature type="domain" description="ABC transmembrane type-1" evidence="13">
    <location>
        <begin position="184"/>
        <end position="462"/>
    </location>
</feature>
<evidence type="ECO:0000256" key="7">
    <source>
        <dbReference type="ARBA" id="ARBA00022840"/>
    </source>
</evidence>